<evidence type="ECO:0000313" key="1">
    <source>
        <dbReference type="EMBL" id="RWR02201.1"/>
    </source>
</evidence>
<accession>A0A443ID45</accession>
<evidence type="ECO:0000313" key="2">
    <source>
        <dbReference type="Proteomes" id="UP000288794"/>
    </source>
</evidence>
<protein>
    <submittedName>
        <fullName evidence="1">Uncharacterized protein</fullName>
    </submittedName>
</protein>
<organism evidence="1 2">
    <name type="scientific">[Pantoea] beijingensis</name>
    <dbReference type="NCBI Taxonomy" id="1324864"/>
    <lineage>
        <taxon>Bacteria</taxon>
        <taxon>Pseudomonadati</taxon>
        <taxon>Pseudomonadota</taxon>
        <taxon>Gammaproteobacteria</taxon>
        <taxon>Enterobacterales</taxon>
        <taxon>Erwiniaceae</taxon>
        <taxon>Erwinia</taxon>
    </lineage>
</organism>
<name>A0A443ID45_9GAMM</name>
<proteinExistence type="predicted"/>
<dbReference type="EMBL" id="JMEE01000031">
    <property type="protein sequence ID" value="RWR02201.1"/>
    <property type="molecule type" value="Genomic_DNA"/>
</dbReference>
<comment type="caution">
    <text evidence="1">The sequence shown here is derived from an EMBL/GenBank/DDBJ whole genome shotgun (WGS) entry which is preliminary data.</text>
</comment>
<keyword evidence="2" id="KW-1185">Reference proteome</keyword>
<gene>
    <name evidence="1" type="ORF">ED28_11260</name>
</gene>
<dbReference type="RefSeq" id="WP_128177972.1">
    <property type="nucleotide sequence ID" value="NZ_CP071409.1"/>
</dbReference>
<sequence>MIIKISHIKCFILFMFFILLSKTTFSTEIYSPEKVLGDFYYAYLSDNGNESELIDKYVLNNVIESVNDASFCNYDSAESVNSGGVKGKCSEKRECKASKGDYICNWDGVWVETDVNYFTKSQDVYPSWNKYINVVPVKGNKTDVCYLVSLGKYPDPVMKLKITLVAVEHGWKISKVTRY</sequence>
<reference evidence="1 2" key="1">
    <citation type="submission" date="2014-04" db="EMBL/GenBank/DDBJ databases">
        <title>Draft genome sequence of Pantoea beijingensis strain LMG 27579, an emerging pathogen to Pleurotus eryngii with potential industrial application.</title>
        <authorList>
            <person name="Xu F."/>
            <person name="Liu Y."/>
            <person name="Wang S."/>
            <person name="Yin Y."/>
            <person name="Ma Y."/>
            <person name="Zhao S."/>
            <person name="Rong C."/>
        </authorList>
    </citation>
    <scope>NUCLEOTIDE SEQUENCE [LARGE SCALE GENOMIC DNA]</scope>
    <source>
        <strain evidence="1 2">LMG 27579</strain>
    </source>
</reference>
<dbReference type="Gene3D" id="3.10.450.50">
    <property type="match status" value="1"/>
</dbReference>
<dbReference type="Proteomes" id="UP000288794">
    <property type="component" value="Unassembled WGS sequence"/>
</dbReference>
<dbReference type="AlphaFoldDB" id="A0A443ID45"/>